<reference evidence="8 9" key="1">
    <citation type="journal article" date="2018" name="Sci. Rep.">
        <title>Genomic signatures of local adaptation to the degree of environmental predictability in rotifers.</title>
        <authorList>
            <person name="Franch-Gras L."/>
            <person name="Hahn C."/>
            <person name="Garcia-Roger E.M."/>
            <person name="Carmona M.J."/>
            <person name="Serra M."/>
            <person name="Gomez A."/>
        </authorList>
    </citation>
    <scope>NUCLEOTIDE SEQUENCE [LARGE SCALE GENOMIC DNA]</scope>
    <source>
        <strain evidence="8">HYR1</strain>
    </source>
</reference>
<evidence type="ECO:0000256" key="6">
    <source>
        <dbReference type="ARBA" id="ARBA00023179"/>
    </source>
</evidence>
<feature type="domain" description="EF-hand" evidence="7">
    <location>
        <begin position="96"/>
        <end position="131"/>
    </location>
</feature>
<keyword evidence="1" id="KW-0479">Metal-binding</keyword>
<keyword evidence="5" id="KW-0505">Motor protein</keyword>
<dbReference type="InterPro" id="IPR011992">
    <property type="entry name" value="EF-hand-dom_pair"/>
</dbReference>
<keyword evidence="4" id="KW-0518">Myosin</keyword>
<keyword evidence="3" id="KW-0106">Calcium</keyword>
<dbReference type="Pfam" id="PF13499">
    <property type="entry name" value="EF-hand_7"/>
    <property type="match status" value="1"/>
</dbReference>
<dbReference type="SUPFAM" id="SSF47473">
    <property type="entry name" value="EF-hand"/>
    <property type="match status" value="1"/>
</dbReference>
<evidence type="ECO:0000256" key="1">
    <source>
        <dbReference type="ARBA" id="ARBA00022723"/>
    </source>
</evidence>
<dbReference type="PANTHER" id="PTHR23049">
    <property type="entry name" value="MYOSIN REGULATORY LIGHT CHAIN 2"/>
    <property type="match status" value="1"/>
</dbReference>
<evidence type="ECO:0000313" key="8">
    <source>
        <dbReference type="EMBL" id="RNA15675.1"/>
    </source>
</evidence>
<protein>
    <submittedName>
        <fullName evidence="8">Myosin regulatory light polypeptide 9-like</fullName>
    </submittedName>
</protein>
<dbReference type="GO" id="GO:0016459">
    <property type="term" value="C:myosin complex"/>
    <property type="evidence" value="ECO:0007669"/>
    <property type="project" value="UniProtKB-KW"/>
</dbReference>
<gene>
    <name evidence="8" type="ORF">BpHYR1_008572</name>
</gene>
<dbReference type="STRING" id="10195.A0A3M7QXK2"/>
<evidence type="ECO:0000259" key="7">
    <source>
        <dbReference type="PROSITE" id="PS50222"/>
    </source>
</evidence>
<sequence>MSMKKKSLMKKRAHRATSNVFSMFDMSQIQEFKEAFFMIDQDRDGFITKEDLQDIFASLGKPECDQMIESMLGEASGPINFTMFLTLFGMKMNVTDSEEVIKNALSCFDEKGAGFIPEENFRQAMTTMADRFSPEEIDELMHCIPVQGGMIDYTALSRMIKQGKKES</sequence>
<dbReference type="GO" id="GO:0005509">
    <property type="term" value="F:calcium ion binding"/>
    <property type="evidence" value="ECO:0007669"/>
    <property type="project" value="InterPro"/>
</dbReference>
<dbReference type="AlphaFoldDB" id="A0A3M7QXK2"/>
<keyword evidence="6" id="KW-0514">Muscle protein</keyword>
<dbReference type="InterPro" id="IPR002048">
    <property type="entry name" value="EF_hand_dom"/>
</dbReference>
<dbReference type="OrthoDB" id="429467at2759"/>
<dbReference type="InterPro" id="IPR018247">
    <property type="entry name" value="EF_Hand_1_Ca_BS"/>
</dbReference>
<evidence type="ECO:0000256" key="3">
    <source>
        <dbReference type="ARBA" id="ARBA00022837"/>
    </source>
</evidence>
<dbReference type="InterPro" id="IPR050403">
    <property type="entry name" value="Myosin_RLC"/>
</dbReference>
<name>A0A3M7QXK2_BRAPC</name>
<dbReference type="Gene3D" id="1.10.238.10">
    <property type="entry name" value="EF-hand"/>
    <property type="match status" value="2"/>
</dbReference>
<dbReference type="SMART" id="SM00054">
    <property type="entry name" value="EFh"/>
    <property type="match status" value="2"/>
</dbReference>
<dbReference type="Proteomes" id="UP000276133">
    <property type="component" value="Unassembled WGS sequence"/>
</dbReference>
<evidence type="ECO:0000256" key="2">
    <source>
        <dbReference type="ARBA" id="ARBA00022737"/>
    </source>
</evidence>
<organism evidence="8 9">
    <name type="scientific">Brachionus plicatilis</name>
    <name type="common">Marine rotifer</name>
    <name type="synonym">Brachionus muelleri</name>
    <dbReference type="NCBI Taxonomy" id="10195"/>
    <lineage>
        <taxon>Eukaryota</taxon>
        <taxon>Metazoa</taxon>
        <taxon>Spiralia</taxon>
        <taxon>Gnathifera</taxon>
        <taxon>Rotifera</taxon>
        <taxon>Eurotatoria</taxon>
        <taxon>Monogononta</taxon>
        <taxon>Pseudotrocha</taxon>
        <taxon>Ploima</taxon>
        <taxon>Brachionidae</taxon>
        <taxon>Brachionus</taxon>
    </lineage>
</organism>
<dbReference type="FunFam" id="1.10.238.10:FF:000007">
    <property type="entry name" value="Putative myosin regulatory light chain sqh"/>
    <property type="match status" value="1"/>
</dbReference>
<dbReference type="PROSITE" id="PS00018">
    <property type="entry name" value="EF_HAND_1"/>
    <property type="match status" value="1"/>
</dbReference>
<feature type="domain" description="EF-hand" evidence="7">
    <location>
        <begin position="27"/>
        <end position="62"/>
    </location>
</feature>
<keyword evidence="2" id="KW-0677">Repeat</keyword>
<accession>A0A3M7QXK2</accession>
<keyword evidence="9" id="KW-1185">Reference proteome</keyword>
<evidence type="ECO:0000256" key="4">
    <source>
        <dbReference type="ARBA" id="ARBA00023123"/>
    </source>
</evidence>
<comment type="caution">
    <text evidence="8">The sequence shown here is derived from an EMBL/GenBank/DDBJ whole genome shotgun (WGS) entry which is preliminary data.</text>
</comment>
<dbReference type="CDD" id="cd00051">
    <property type="entry name" value="EFh"/>
    <property type="match status" value="1"/>
</dbReference>
<proteinExistence type="predicted"/>
<dbReference type="PROSITE" id="PS50222">
    <property type="entry name" value="EF_HAND_2"/>
    <property type="match status" value="2"/>
</dbReference>
<dbReference type="EMBL" id="REGN01004913">
    <property type="protein sequence ID" value="RNA15675.1"/>
    <property type="molecule type" value="Genomic_DNA"/>
</dbReference>
<evidence type="ECO:0000256" key="5">
    <source>
        <dbReference type="ARBA" id="ARBA00023175"/>
    </source>
</evidence>
<evidence type="ECO:0000313" key="9">
    <source>
        <dbReference type="Proteomes" id="UP000276133"/>
    </source>
</evidence>